<dbReference type="SUPFAM" id="SSF49899">
    <property type="entry name" value="Concanavalin A-like lectins/glucanases"/>
    <property type="match status" value="1"/>
</dbReference>
<dbReference type="InterPro" id="IPR008266">
    <property type="entry name" value="Tyr_kinase_AS"/>
</dbReference>
<dbReference type="InterPro" id="IPR036034">
    <property type="entry name" value="PDZ_sf"/>
</dbReference>
<evidence type="ECO:0000259" key="4">
    <source>
        <dbReference type="PROSITE" id="PS50106"/>
    </source>
</evidence>
<dbReference type="GO" id="GO:0004674">
    <property type="term" value="F:protein serine/threonine kinase activity"/>
    <property type="evidence" value="ECO:0007669"/>
    <property type="project" value="TreeGrafter"/>
</dbReference>
<dbReference type="PROSITE" id="PS00109">
    <property type="entry name" value="PROTEIN_KINASE_TYR"/>
    <property type="match status" value="1"/>
</dbReference>
<dbReference type="InterPro" id="IPR013320">
    <property type="entry name" value="ConA-like_dom_sf"/>
</dbReference>
<dbReference type="PROSITE" id="PS50011">
    <property type="entry name" value="PROTEIN_KINASE_DOM"/>
    <property type="match status" value="1"/>
</dbReference>
<dbReference type="SMART" id="SM00228">
    <property type="entry name" value="PDZ"/>
    <property type="match status" value="1"/>
</dbReference>
<evidence type="ECO:0000256" key="2">
    <source>
        <dbReference type="SAM" id="MobiDB-lite"/>
    </source>
</evidence>
<dbReference type="Gene3D" id="2.30.42.10">
    <property type="match status" value="1"/>
</dbReference>
<dbReference type="Pfam" id="PF07714">
    <property type="entry name" value="PK_Tyr_Ser-Thr"/>
    <property type="match status" value="1"/>
</dbReference>
<evidence type="ECO:0000256" key="1">
    <source>
        <dbReference type="SAM" id="Coils"/>
    </source>
</evidence>
<dbReference type="PANTHER" id="PTHR44329:SF214">
    <property type="entry name" value="PROTEIN KINASE DOMAIN-CONTAINING PROTEIN"/>
    <property type="match status" value="1"/>
</dbReference>
<keyword evidence="1" id="KW-0175">Coiled coil</keyword>
<dbReference type="InterPro" id="IPR001478">
    <property type="entry name" value="PDZ"/>
</dbReference>
<dbReference type="InterPro" id="IPR001245">
    <property type="entry name" value="Ser-Thr/Tyr_kinase_cat_dom"/>
</dbReference>
<dbReference type="SUPFAM" id="SSF56112">
    <property type="entry name" value="Protein kinase-like (PK-like)"/>
    <property type="match status" value="1"/>
</dbReference>
<organism evidence="5 6">
    <name type="scientific">Peronospora matthiolae</name>
    <dbReference type="NCBI Taxonomy" id="2874970"/>
    <lineage>
        <taxon>Eukaryota</taxon>
        <taxon>Sar</taxon>
        <taxon>Stramenopiles</taxon>
        <taxon>Oomycota</taxon>
        <taxon>Peronosporomycetes</taxon>
        <taxon>Peronosporales</taxon>
        <taxon>Peronosporaceae</taxon>
        <taxon>Peronospora</taxon>
    </lineage>
</organism>
<feature type="region of interest" description="Disordered" evidence="2">
    <location>
        <begin position="177"/>
        <end position="215"/>
    </location>
</feature>
<feature type="compositionally biased region" description="Basic residues" evidence="2">
    <location>
        <begin position="178"/>
        <end position="187"/>
    </location>
</feature>
<feature type="coiled-coil region" evidence="1">
    <location>
        <begin position="124"/>
        <end position="159"/>
    </location>
</feature>
<feature type="region of interest" description="Disordered" evidence="2">
    <location>
        <begin position="973"/>
        <end position="992"/>
    </location>
</feature>
<reference evidence="5" key="1">
    <citation type="submission" date="2024-01" db="EMBL/GenBank/DDBJ databases">
        <authorList>
            <person name="Webb A."/>
        </authorList>
    </citation>
    <scope>NUCLEOTIDE SEQUENCE</scope>
    <source>
        <strain evidence="5">Pm1</strain>
    </source>
</reference>
<feature type="domain" description="Protein kinase" evidence="3">
    <location>
        <begin position="256"/>
        <end position="540"/>
    </location>
</feature>
<comment type="caution">
    <text evidence="5">The sequence shown here is derived from an EMBL/GenBank/DDBJ whole genome shotgun (WGS) entry which is preliminary data.</text>
</comment>
<feature type="domain" description="PDZ" evidence="4">
    <location>
        <begin position="632"/>
        <end position="717"/>
    </location>
</feature>
<evidence type="ECO:0000313" key="5">
    <source>
        <dbReference type="EMBL" id="CAK7925493.1"/>
    </source>
</evidence>
<protein>
    <recommendedName>
        <fullName evidence="7">Non-specific serine/threonine protein kinase</fullName>
    </recommendedName>
</protein>
<dbReference type="Proteomes" id="UP001162060">
    <property type="component" value="Unassembled WGS sequence"/>
</dbReference>
<dbReference type="InterPro" id="IPR000719">
    <property type="entry name" value="Prot_kinase_dom"/>
</dbReference>
<sequence length="1016" mass="111658">MEPAVMAMQTLCERSWELRPLCETLLARLAAICGYTDHFRQQTEQLSSEGAAPSPVVLQWPVQVDAALARFTLLLERLAATESAVFRLAGAPSPVCELRVLHVWMDAAFRGLHAEHVDPSARWAQQWEEELERVENALLVAAQGQVDAAAERSDNEQREMIAVVKFAYKQVQDVTRRSEKKKKKQRLSRSCVSSREGAGDMEEEEEDNRAVKEEEAELLPDHEESLRVLFRRLVRVCGVQVPVLQSWFLSPAEVALMPSTQLRGGPQCQITSASWMHSRGQRPGGVQRLLIKHFVAAGGAKAELETSLVHAVEAVQREAELLRDVVCHPHVLQLAGASTFGLQPFVAFVSPWAAPEVGAATVISLEDYLNLSVDHGRQLVRLLAQAATGLQSLHEASLTHGDIRCANILVGDDGQARLSNLRSFSLSRVSADTEQSRSFSSHSGSLRWQAPELLNDHPKAALASDIYAFGMTLLEALSEDLPYGFMADEEVRERVMAGQMPPPPVGVEENMWSLIEAMCDPDQAARPDINTVVEELHALAEEEHERDGDDKNFEDASMPALPLHRASSADHLRGAASPFIAATKPVSNAPELIRQPSNSTHNLTTKFVDVGFSDRKLTESPQQTELGSANPIVSVVELRQKWLGVKINSIGNRVVVSKFLRTESGAAGEIEASGRVKRGDVIVAINGQNVRGLDRLQIGAIVQSSPRPLDVSFKREPSLLTDSFRFRGLLIDPRWRDRGSALPLPGSLSHMLTGSGDDIEHETEARNAADPFSIEIWFSLAELGDTFLGGILLGAQDLPFQETSDASGWPFAYQQLLSVDPLGNLWCSLLSRPSPICVARELVPNHWYHLVVAYGGDAGSDCVNFTRTDQPEQLLTIYLNGELRVSDAGALLEDWAKLRHVNVGSGCISGLAPAKPEPHFSGWFGFSGLVYDLRVWRRKELSTSQAQLLFRGSSDFVDEPSYSLRHDVLGEAIDQSSGTGERRRSSSAPVAKLQGPPFAELVRTTWPRQVGAQVYS</sequence>
<dbReference type="AlphaFoldDB" id="A0AAV1TUP1"/>
<proteinExistence type="predicted"/>
<gene>
    <name evidence="5" type="ORF">PM001_LOCUS10643</name>
</gene>
<dbReference type="PROSITE" id="PS50106">
    <property type="entry name" value="PDZ"/>
    <property type="match status" value="1"/>
</dbReference>
<dbReference type="InterPro" id="IPR011009">
    <property type="entry name" value="Kinase-like_dom_sf"/>
</dbReference>
<name>A0AAV1TUP1_9STRA</name>
<dbReference type="Gene3D" id="2.60.120.200">
    <property type="match status" value="1"/>
</dbReference>
<dbReference type="SUPFAM" id="SSF50156">
    <property type="entry name" value="PDZ domain-like"/>
    <property type="match status" value="1"/>
</dbReference>
<accession>A0AAV1TUP1</accession>
<dbReference type="GO" id="GO:0005524">
    <property type="term" value="F:ATP binding"/>
    <property type="evidence" value="ECO:0007669"/>
    <property type="project" value="InterPro"/>
</dbReference>
<dbReference type="InterPro" id="IPR051681">
    <property type="entry name" value="Ser/Thr_Kinases-Pseudokinases"/>
</dbReference>
<evidence type="ECO:0000259" key="3">
    <source>
        <dbReference type="PROSITE" id="PS50011"/>
    </source>
</evidence>
<dbReference type="PANTHER" id="PTHR44329">
    <property type="entry name" value="SERINE/THREONINE-PROTEIN KINASE TNNI3K-RELATED"/>
    <property type="match status" value="1"/>
</dbReference>
<evidence type="ECO:0008006" key="7">
    <source>
        <dbReference type="Google" id="ProtNLM"/>
    </source>
</evidence>
<dbReference type="CDD" id="cd00136">
    <property type="entry name" value="PDZ_canonical"/>
    <property type="match status" value="1"/>
</dbReference>
<dbReference type="Gene3D" id="1.10.510.10">
    <property type="entry name" value="Transferase(Phosphotransferase) domain 1"/>
    <property type="match status" value="1"/>
</dbReference>
<dbReference type="EMBL" id="CAKLBY020000087">
    <property type="protein sequence ID" value="CAK7925493.1"/>
    <property type="molecule type" value="Genomic_DNA"/>
</dbReference>
<evidence type="ECO:0000313" key="6">
    <source>
        <dbReference type="Proteomes" id="UP001162060"/>
    </source>
</evidence>